<evidence type="ECO:0000256" key="1">
    <source>
        <dbReference type="ARBA" id="ARBA00004229"/>
    </source>
</evidence>
<organism evidence="15 16">
    <name type="scientific">Aspergillus udagawae</name>
    <dbReference type="NCBI Taxonomy" id="91492"/>
    <lineage>
        <taxon>Eukaryota</taxon>
        <taxon>Fungi</taxon>
        <taxon>Dikarya</taxon>
        <taxon>Ascomycota</taxon>
        <taxon>Pezizomycotina</taxon>
        <taxon>Eurotiomycetes</taxon>
        <taxon>Eurotiomycetidae</taxon>
        <taxon>Eurotiales</taxon>
        <taxon>Aspergillaceae</taxon>
        <taxon>Aspergillus</taxon>
        <taxon>Aspergillus subgen. Fumigati</taxon>
    </lineage>
</organism>
<keyword evidence="3" id="KW-0150">Chloroplast</keyword>
<dbReference type="PROSITE" id="PS51194">
    <property type="entry name" value="HELICASE_CTER"/>
    <property type="match status" value="1"/>
</dbReference>
<evidence type="ECO:0000259" key="13">
    <source>
        <dbReference type="PROSITE" id="PS51192"/>
    </source>
</evidence>
<evidence type="ECO:0000256" key="5">
    <source>
        <dbReference type="ARBA" id="ARBA00022741"/>
    </source>
</evidence>
<evidence type="ECO:0000256" key="8">
    <source>
        <dbReference type="ARBA" id="ARBA00022840"/>
    </source>
</evidence>
<dbReference type="InterPro" id="IPR011545">
    <property type="entry name" value="DEAD/DEAH_box_helicase_dom"/>
</dbReference>
<dbReference type="GO" id="GO:0003724">
    <property type="term" value="F:RNA helicase activity"/>
    <property type="evidence" value="ECO:0007669"/>
    <property type="project" value="UniProtKB-EC"/>
</dbReference>
<dbReference type="InterPro" id="IPR014001">
    <property type="entry name" value="Helicase_ATP-bd"/>
</dbReference>
<evidence type="ECO:0000256" key="6">
    <source>
        <dbReference type="ARBA" id="ARBA00022801"/>
    </source>
</evidence>
<dbReference type="GO" id="GO:0003723">
    <property type="term" value="F:RNA binding"/>
    <property type="evidence" value="ECO:0007669"/>
    <property type="project" value="UniProtKB-KW"/>
</dbReference>
<comment type="subcellular location">
    <subcellularLocation>
        <location evidence="1">Plastid</location>
        <location evidence="1">Chloroplast</location>
    </subcellularLocation>
</comment>
<dbReference type="InterPro" id="IPR027417">
    <property type="entry name" value="P-loop_NTPase"/>
</dbReference>
<dbReference type="Gene3D" id="1.20.120.1080">
    <property type="match status" value="1"/>
</dbReference>
<evidence type="ECO:0000256" key="2">
    <source>
        <dbReference type="ARBA" id="ARBA00012552"/>
    </source>
</evidence>
<dbReference type="Pfam" id="PF21010">
    <property type="entry name" value="HA2_C"/>
    <property type="match status" value="1"/>
</dbReference>
<dbReference type="SMART" id="SM00487">
    <property type="entry name" value="DEXDc"/>
    <property type="match status" value="1"/>
</dbReference>
<dbReference type="InterPro" id="IPR001650">
    <property type="entry name" value="Helicase_C-like"/>
</dbReference>
<feature type="region of interest" description="Disordered" evidence="12">
    <location>
        <begin position="247"/>
        <end position="289"/>
    </location>
</feature>
<evidence type="ECO:0000259" key="14">
    <source>
        <dbReference type="PROSITE" id="PS51194"/>
    </source>
</evidence>
<dbReference type="EMBL" id="BBXM02000001">
    <property type="protein sequence ID" value="GIC84969.1"/>
    <property type="molecule type" value="Genomic_DNA"/>
</dbReference>
<reference evidence="15" key="2">
    <citation type="submission" date="2021-01" db="EMBL/GenBank/DDBJ databases">
        <title>Pan-genome distribution and transcriptional activeness of fungal secondary metabolism genes in Aspergillus section Fumigati.</title>
        <authorList>
            <person name="Takahashi H."/>
            <person name="Umemura M."/>
            <person name="Ninomiya A."/>
            <person name="Kusuya Y."/>
            <person name="Urayama S."/>
            <person name="Shimizu M."/>
            <person name="Watanabe A."/>
            <person name="Kamei K."/>
            <person name="Yaguchi T."/>
            <person name="Hagiwara D."/>
        </authorList>
    </citation>
    <scope>NUCLEOTIDE SEQUENCE</scope>
    <source>
        <strain evidence="15">IFM 46973</strain>
    </source>
</reference>
<evidence type="ECO:0000256" key="4">
    <source>
        <dbReference type="ARBA" id="ARBA00022640"/>
    </source>
</evidence>
<proteinExistence type="predicted"/>
<dbReference type="SMART" id="SM00847">
    <property type="entry name" value="HA2"/>
    <property type="match status" value="1"/>
</dbReference>
<evidence type="ECO:0000256" key="11">
    <source>
        <dbReference type="ARBA" id="ARBA00047984"/>
    </source>
</evidence>
<dbReference type="SMART" id="SM00490">
    <property type="entry name" value="HELICc"/>
    <property type="match status" value="1"/>
</dbReference>
<evidence type="ECO:0000256" key="10">
    <source>
        <dbReference type="ARBA" id="ARBA00022946"/>
    </source>
</evidence>
<dbReference type="FunFam" id="1.20.120.1080:FF:000002">
    <property type="entry name" value="Putative ATP-dependent RNA helicase DHX36"/>
    <property type="match status" value="1"/>
</dbReference>
<dbReference type="EC" id="3.6.4.13" evidence="2"/>
<dbReference type="PROSITE" id="PS00690">
    <property type="entry name" value="DEAH_ATP_HELICASE"/>
    <property type="match status" value="1"/>
</dbReference>
<feature type="compositionally biased region" description="Basic residues" evidence="12">
    <location>
        <begin position="1"/>
        <end position="11"/>
    </location>
</feature>
<feature type="compositionally biased region" description="Polar residues" evidence="12">
    <location>
        <begin position="247"/>
        <end position="263"/>
    </location>
</feature>
<name>A0A8E0QHQ2_9EURO</name>
<dbReference type="GO" id="GO:1990904">
    <property type="term" value="C:ribonucleoprotein complex"/>
    <property type="evidence" value="ECO:0007669"/>
    <property type="project" value="UniProtKB-ARBA"/>
</dbReference>
<dbReference type="SUPFAM" id="SSF52540">
    <property type="entry name" value="P-loop containing nucleoside triphosphate hydrolases"/>
    <property type="match status" value="1"/>
</dbReference>
<keyword evidence="5" id="KW-0547">Nucleotide-binding</keyword>
<dbReference type="InterPro" id="IPR011709">
    <property type="entry name" value="DEAD-box_helicase_OB_fold"/>
</dbReference>
<dbReference type="Proteomes" id="UP000036893">
    <property type="component" value="Unassembled WGS sequence"/>
</dbReference>
<dbReference type="PROSITE" id="PS51192">
    <property type="entry name" value="HELICASE_ATP_BIND_1"/>
    <property type="match status" value="1"/>
</dbReference>
<sequence length="1477" mass="166588">MPSNNKRKKKPASNPARGFATVSVPSKPKSVDSTTPASTVDSRSVTESDRPTPAEPSQPPSEKRVPSSLQNYSPEELEKHLENAELQLLVEKLAAKCKNDAARQVTKLENERRVLRQQAVSLSLLEWLPKEAHELILSLAEAEEREISPPSSMKKSSSEEELYMKLWTLRETLMKLGFPEVKVEEVLKHVLLYLPGTSTSSNRDVVPNLDESLDWLAMHCLPAELPSYTQSSAQTRNESERLVSFISENQPTESSPSKATNVDSKPKKSRNVKMVTPVASSPYDSDSSLDPDTLLPKFLELQTKLYDLRPELFDQPKKGKKSGREQANVTIEDPQVARLQRKLASIENDVLFDRDEAEYRWREKLDDLRREAAFSRRVARDEGNCAPVEPEVRKPDETSTEAESSAGLMDDKGDTADLLGDMFETEEPILETGIITEELKKASITMRDFGKWTGLSPRRVLEETCKSRDTGCTVTYKDFSPSSHTNRKAVEVRWSKPQDVPFPLEVDMVTHKSNSYATYVSMESVATSTSQQAEAFVSTIALFILFPQNSKEGKAYLRLPAVWRDLWTELADVKKLQEEEVDKKVVKRLRTLIQENQGTFEDDVVLSDNFRRRNGAAGKAESPGRVGARVQESDEQLKRIWAEKSSTPSFQHMVQGRMNLPIWDFKDEILNTLDTHRAVIICSETGSGKSTQIPSFILEHELKQGHPCKIYVTEPRRISAISLARRVSEELGESKADVGTARSLIGFAVRLESKVSHSTRLVFATTGVVVRMLERPDDFQDISHIVLDEVHERTIDSDFLLIVLRRLMQKRPDLKLILMSATLEAQRFSSYLGGVPVLNIPGRTFPVEMKFLEDAIELANYRLLENEANTVLDDDVDDTPSENGEGDTAGGLLATLEGYSKQTRETVLSFDEYRLDYQLIKKLLVKLASAPEMAPYSRAILVFMPGMAEIRRLNDEILSDPIFQTGWIVHALHSSIASEDQEKAFVVPPEGMRKIVIATNIAETGITIPDITAVIDAGKEKTMRFDERRQLSRLVEAFISRANAKQRRGRAGRVQSGICFHLFTKHRHDKLLAEQQTPEMLRLSLQDLVLRVKICKLGEVEQTLLEALDPPSSKNIRRAIDSLKEVKALTNSESLTPLGMQLAKLPLDVFLGKLIIHGVFFKCLDACISIAAILSSKSPFVNTMGSNNQKDLARLSFKKGDSDLLTVYNAYCAWKRTRSTPGANEYAFCRKNFLSSQTLLNIEDIKMQLIVSLADAGLLTLDPTEKTLLNRARSGGRQRQFFTIPEDYDTNSSNDVVVNSVIAWSFYPKLLTREGKGWRNVANNQSVTLHPTSVNKHADASLKWLSYYHIMQARNRNYNAFETNAVDDFAIALLCGEAEFKVRSHYHLSTPLQRCEFLTDWLQMYAGVVSIDANRIRFAVRDWKAMLALKILNARIREILAGTVRDPQKVLSYKQQQWVGIWQQIFSQAGKRMAEKR</sequence>
<keyword evidence="10" id="KW-0809">Transit peptide</keyword>
<dbReference type="Pfam" id="PF00271">
    <property type="entry name" value="Helicase_C"/>
    <property type="match status" value="1"/>
</dbReference>
<feature type="compositionally biased region" description="Low complexity" evidence="12">
    <location>
        <begin position="280"/>
        <end position="289"/>
    </location>
</feature>
<gene>
    <name evidence="15" type="ORF">Aud_000796</name>
</gene>
<feature type="domain" description="Helicase C-terminal" evidence="14">
    <location>
        <begin position="919"/>
        <end position="1096"/>
    </location>
</feature>
<evidence type="ECO:0000256" key="9">
    <source>
        <dbReference type="ARBA" id="ARBA00022884"/>
    </source>
</evidence>
<dbReference type="CDD" id="cd18791">
    <property type="entry name" value="SF2_C_RHA"/>
    <property type="match status" value="1"/>
</dbReference>
<keyword evidence="6" id="KW-0378">Hydrolase</keyword>
<keyword evidence="8" id="KW-0067">ATP-binding</keyword>
<reference evidence="15" key="1">
    <citation type="journal article" date="2015" name="Genome Announc.">
        <title>Draft Genome Sequence of the Pathogenic Filamentous Fungus Aspergillus udagawae Strain IFM 46973T.</title>
        <authorList>
            <person name="Kusuya Y."/>
            <person name="Takahashi-Nakaguchi A."/>
            <person name="Takahashi H."/>
            <person name="Yaguchi T."/>
        </authorList>
    </citation>
    <scope>NUCLEOTIDE SEQUENCE</scope>
    <source>
        <strain evidence="15">IFM 46973</strain>
    </source>
</reference>
<dbReference type="Pfam" id="PF07717">
    <property type="entry name" value="OB_NTP_bind"/>
    <property type="match status" value="1"/>
</dbReference>
<feature type="domain" description="Helicase ATP-binding" evidence="13">
    <location>
        <begin position="670"/>
        <end position="841"/>
    </location>
</feature>
<dbReference type="RefSeq" id="XP_043142235.1">
    <property type="nucleotide sequence ID" value="XM_043286300.1"/>
</dbReference>
<dbReference type="InterPro" id="IPR007502">
    <property type="entry name" value="Helicase-assoc_dom"/>
</dbReference>
<comment type="caution">
    <text evidence="15">The sequence shown here is derived from an EMBL/GenBank/DDBJ whole genome shotgun (WGS) entry which is preliminary data.</text>
</comment>
<dbReference type="PANTHER" id="PTHR18934">
    <property type="entry name" value="ATP-DEPENDENT RNA HELICASE"/>
    <property type="match status" value="1"/>
</dbReference>
<dbReference type="PANTHER" id="PTHR18934:SF145">
    <property type="entry name" value="ATP-DEPENDENT RNA HELICASE DHX57-RELATED"/>
    <property type="match status" value="1"/>
</dbReference>
<dbReference type="Pfam" id="PF00270">
    <property type="entry name" value="DEAD"/>
    <property type="match status" value="1"/>
</dbReference>
<evidence type="ECO:0000313" key="15">
    <source>
        <dbReference type="EMBL" id="GIC84969.1"/>
    </source>
</evidence>
<feature type="region of interest" description="Disordered" evidence="12">
    <location>
        <begin position="385"/>
        <end position="414"/>
    </location>
</feature>
<feature type="region of interest" description="Disordered" evidence="12">
    <location>
        <begin position="1"/>
        <end position="71"/>
    </location>
</feature>
<dbReference type="Gene3D" id="3.40.50.300">
    <property type="entry name" value="P-loop containing nucleotide triphosphate hydrolases"/>
    <property type="match status" value="2"/>
</dbReference>
<dbReference type="InterPro" id="IPR002464">
    <property type="entry name" value="DNA/RNA_helicase_DEAH_CS"/>
</dbReference>
<evidence type="ECO:0000256" key="12">
    <source>
        <dbReference type="SAM" id="MobiDB-lite"/>
    </source>
</evidence>
<evidence type="ECO:0000256" key="3">
    <source>
        <dbReference type="ARBA" id="ARBA00022528"/>
    </source>
</evidence>
<evidence type="ECO:0000256" key="7">
    <source>
        <dbReference type="ARBA" id="ARBA00022806"/>
    </source>
</evidence>
<protein>
    <recommendedName>
        <fullName evidence="2">RNA helicase</fullName>
        <ecNumber evidence="2">3.6.4.13</ecNumber>
    </recommendedName>
</protein>
<dbReference type="FunFam" id="3.40.50.300:FF:000819">
    <property type="entry name" value="ATP dependent RNA helicase, putative"/>
    <property type="match status" value="1"/>
</dbReference>
<keyword evidence="4" id="KW-0934">Plastid</keyword>
<feature type="compositionally biased region" description="Polar residues" evidence="12">
    <location>
        <begin position="32"/>
        <end position="43"/>
    </location>
</feature>
<accession>A0A8E0QHQ2</accession>
<evidence type="ECO:0000313" key="16">
    <source>
        <dbReference type="Proteomes" id="UP000036893"/>
    </source>
</evidence>
<keyword evidence="7" id="KW-0347">Helicase</keyword>
<dbReference type="FunFam" id="3.40.50.300:FF:000500">
    <property type="entry name" value="ATP-dependent RNA helicase DHX29"/>
    <property type="match status" value="1"/>
</dbReference>
<dbReference type="CDD" id="cd17917">
    <property type="entry name" value="DEXHc_RHA-like"/>
    <property type="match status" value="1"/>
</dbReference>
<dbReference type="GeneID" id="66988272"/>
<keyword evidence="9" id="KW-0694">RNA-binding</keyword>
<comment type="catalytic activity">
    <reaction evidence="11">
        <text>ATP + H2O = ADP + phosphate + H(+)</text>
        <dbReference type="Rhea" id="RHEA:13065"/>
        <dbReference type="ChEBI" id="CHEBI:15377"/>
        <dbReference type="ChEBI" id="CHEBI:15378"/>
        <dbReference type="ChEBI" id="CHEBI:30616"/>
        <dbReference type="ChEBI" id="CHEBI:43474"/>
        <dbReference type="ChEBI" id="CHEBI:456216"/>
        <dbReference type="EC" id="3.6.4.13"/>
    </reaction>
</comment>
<dbReference type="GO" id="GO:0005524">
    <property type="term" value="F:ATP binding"/>
    <property type="evidence" value="ECO:0007669"/>
    <property type="project" value="UniProtKB-KW"/>
</dbReference>
<dbReference type="GO" id="GO:0016787">
    <property type="term" value="F:hydrolase activity"/>
    <property type="evidence" value="ECO:0007669"/>
    <property type="project" value="UniProtKB-KW"/>
</dbReference>